<protein>
    <recommendedName>
        <fullName evidence="4">Steroid 5-alpha reductase C-terminal domain-containing protein</fullName>
    </recommendedName>
</protein>
<dbReference type="Gene3D" id="1.20.120.1630">
    <property type="match status" value="1"/>
</dbReference>
<keyword evidence="3" id="KW-1185">Reference proteome</keyword>
<sequence length="268" mass="30284">MGLGPTPATSSIILTLIIDAGIQVFFYLISAALKTEKLYDLAGSLTYITCVIVAMANRNDGIAARQLIMGIFTLVWALRLGSYLFMRVLKHSDSRFADLKKSPIKFAIPWFLQIVWIYLTALPVFIILGNPSNSQQGLIWSDIVGIVLWAIGFLMEAVADAQKNKFKKEHPRDFITTGLFKYTRYPNYFGEVLLWFGMWVISCAGVAENWQWVSVVSPVFVYLLLVHGSGVALSEKGQKERYGERLDYQAYVARTSTFIPWFPKKQDS</sequence>
<feature type="transmembrane region" description="Helical" evidence="1">
    <location>
        <begin position="213"/>
        <end position="233"/>
    </location>
</feature>
<feature type="transmembrane region" description="Helical" evidence="1">
    <location>
        <begin position="188"/>
        <end position="207"/>
    </location>
</feature>
<organism evidence="2 3">
    <name type="scientific">Boothiomyces macroporosus</name>
    <dbReference type="NCBI Taxonomy" id="261099"/>
    <lineage>
        <taxon>Eukaryota</taxon>
        <taxon>Fungi</taxon>
        <taxon>Fungi incertae sedis</taxon>
        <taxon>Chytridiomycota</taxon>
        <taxon>Chytridiomycota incertae sedis</taxon>
        <taxon>Chytridiomycetes</taxon>
        <taxon>Rhizophydiales</taxon>
        <taxon>Terramycetaceae</taxon>
        <taxon>Boothiomyces</taxon>
    </lineage>
</organism>
<accession>A0AAD5Y8U7</accession>
<feature type="transmembrane region" description="Helical" evidence="1">
    <location>
        <begin position="12"/>
        <end position="31"/>
    </location>
</feature>
<evidence type="ECO:0008006" key="4">
    <source>
        <dbReference type="Google" id="ProtNLM"/>
    </source>
</evidence>
<keyword evidence="1" id="KW-0472">Membrane</keyword>
<feature type="transmembrane region" description="Helical" evidence="1">
    <location>
        <begin position="38"/>
        <end position="56"/>
    </location>
</feature>
<dbReference type="Proteomes" id="UP001210925">
    <property type="component" value="Unassembled WGS sequence"/>
</dbReference>
<dbReference type="InterPro" id="IPR010721">
    <property type="entry name" value="UstE-like"/>
</dbReference>
<keyword evidence="1" id="KW-0812">Transmembrane</keyword>
<name>A0AAD5Y8U7_9FUNG</name>
<dbReference type="PANTHER" id="PTHR32251">
    <property type="entry name" value="3-OXO-5-ALPHA-STEROID 4-DEHYDROGENASE"/>
    <property type="match status" value="1"/>
</dbReference>
<feature type="transmembrane region" description="Helical" evidence="1">
    <location>
        <begin position="138"/>
        <end position="159"/>
    </location>
</feature>
<reference evidence="2" key="1">
    <citation type="submission" date="2020-05" db="EMBL/GenBank/DDBJ databases">
        <title>Phylogenomic resolution of chytrid fungi.</title>
        <authorList>
            <person name="Stajich J.E."/>
            <person name="Amses K."/>
            <person name="Simmons R."/>
            <person name="Seto K."/>
            <person name="Myers J."/>
            <person name="Bonds A."/>
            <person name="Quandt C.A."/>
            <person name="Barry K."/>
            <person name="Liu P."/>
            <person name="Grigoriev I."/>
            <person name="Longcore J.E."/>
            <person name="James T.Y."/>
        </authorList>
    </citation>
    <scope>NUCLEOTIDE SEQUENCE</scope>
    <source>
        <strain evidence="2">PLAUS21</strain>
    </source>
</reference>
<keyword evidence="1" id="KW-1133">Transmembrane helix</keyword>
<proteinExistence type="predicted"/>
<evidence type="ECO:0000256" key="1">
    <source>
        <dbReference type="SAM" id="Phobius"/>
    </source>
</evidence>
<dbReference type="PROSITE" id="PS50244">
    <property type="entry name" value="S5A_REDUCTASE"/>
    <property type="match status" value="1"/>
</dbReference>
<gene>
    <name evidence="2" type="ORF">HK103_004018</name>
</gene>
<feature type="transmembrane region" description="Helical" evidence="1">
    <location>
        <begin position="62"/>
        <end position="85"/>
    </location>
</feature>
<comment type="caution">
    <text evidence="2">The sequence shown here is derived from an EMBL/GenBank/DDBJ whole genome shotgun (WGS) entry which is preliminary data.</text>
</comment>
<dbReference type="AlphaFoldDB" id="A0AAD5Y8U7"/>
<dbReference type="EMBL" id="JADGKB010000030">
    <property type="protein sequence ID" value="KAJ3258200.1"/>
    <property type="molecule type" value="Genomic_DNA"/>
</dbReference>
<feature type="transmembrane region" description="Helical" evidence="1">
    <location>
        <begin position="106"/>
        <end position="126"/>
    </location>
</feature>
<dbReference type="PANTHER" id="PTHR32251:SF17">
    <property type="entry name" value="STEROID 5-ALPHA REDUCTASE C-TERMINAL DOMAIN-CONTAINING PROTEIN"/>
    <property type="match status" value="1"/>
</dbReference>
<dbReference type="Pfam" id="PF06966">
    <property type="entry name" value="DUF1295"/>
    <property type="match status" value="1"/>
</dbReference>
<evidence type="ECO:0000313" key="2">
    <source>
        <dbReference type="EMBL" id="KAJ3258200.1"/>
    </source>
</evidence>
<evidence type="ECO:0000313" key="3">
    <source>
        <dbReference type="Proteomes" id="UP001210925"/>
    </source>
</evidence>
<dbReference type="GO" id="GO:0016020">
    <property type="term" value="C:membrane"/>
    <property type="evidence" value="ECO:0007669"/>
    <property type="project" value="TreeGrafter"/>
</dbReference>